<feature type="transmembrane region" description="Helical" evidence="1">
    <location>
        <begin position="189"/>
        <end position="206"/>
    </location>
</feature>
<dbReference type="GO" id="GO:0005886">
    <property type="term" value="C:plasma membrane"/>
    <property type="evidence" value="ECO:0007669"/>
    <property type="project" value="TreeGrafter"/>
</dbReference>
<keyword evidence="1" id="KW-0812">Transmembrane</keyword>
<keyword evidence="1" id="KW-0472">Membrane</keyword>
<dbReference type="GO" id="GO:0022857">
    <property type="term" value="F:transmembrane transporter activity"/>
    <property type="evidence" value="ECO:0007669"/>
    <property type="project" value="InterPro"/>
</dbReference>
<evidence type="ECO:0000256" key="1">
    <source>
        <dbReference type="SAM" id="Phobius"/>
    </source>
</evidence>
<feature type="transmembrane region" description="Helical" evidence="1">
    <location>
        <begin position="212"/>
        <end position="232"/>
    </location>
</feature>
<proteinExistence type="predicted"/>
<dbReference type="InterPro" id="IPR036259">
    <property type="entry name" value="MFS_trans_sf"/>
</dbReference>
<sequence length="260" mass="26442">TICAMGFIGKAASYQQLVVLLIAAGIGTALFHPAAAALVAASVQKRRGLMMAFFSSGGTLGGAIAPLAIVAYVGAFGMWRTPWLILPAGGGLLAIAAVVARRRFSYPTGADGQTAFRLRAVPSMLVLLWFVIVLRSLAETAFSSFLAVLITERGGSTFAGGVGISVFLLAGALGGFLGGSLADRVGAKWILFASVVLAPPFYLLFLHGPSSLALAFLAAAGLLTFSSNPVGVVAAQELLPGKIGLVSGLVMGFAWGIGGL</sequence>
<name>X0VI28_9ZZZZ</name>
<dbReference type="PROSITE" id="PS50850">
    <property type="entry name" value="MFS"/>
    <property type="match status" value="1"/>
</dbReference>
<evidence type="ECO:0000259" key="2">
    <source>
        <dbReference type="PROSITE" id="PS50850"/>
    </source>
</evidence>
<feature type="transmembrane region" description="Helical" evidence="1">
    <location>
        <begin position="81"/>
        <end position="100"/>
    </location>
</feature>
<protein>
    <recommendedName>
        <fullName evidence="2">Major facilitator superfamily (MFS) profile domain-containing protein</fullName>
    </recommendedName>
</protein>
<reference evidence="3" key="1">
    <citation type="journal article" date="2014" name="Front. Microbiol.">
        <title>High frequency of phylogenetically diverse reductive dehalogenase-homologous genes in deep subseafloor sedimentary metagenomes.</title>
        <authorList>
            <person name="Kawai M."/>
            <person name="Futagami T."/>
            <person name="Toyoda A."/>
            <person name="Takaki Y."/>
            <person name="Nishi S."/>
            <person name="Hori S."/>
            <person name="Arai W."/>
            <person name="Tsubouchi T."/>
            <person name="Morono Y."/>
            <person name="Uchiyama I."/>
            <person name="Ito T."/>
            <person name="Fujiyama A."/>
            <person name="Inagaki F."/>
            <person name="Takami H."/>
        </authorList>
    </citation>
    <scope>NUCLEOTIDE SEQUENCE</scope>
    <source>
        <strain evidence="3">Expedition CK06-06</strain>
    </source>
</reference>
<dbReference type="PANTHER" id="PTHR43129:SF1">
    <property type="entry name" value="FOSMIDOMYCIN RESISTANCE PROTEIN"/>
    <property type="match status" value="1"/>
</dbReference>
<gene>
    <name evidence="3" type="ORF">S01H1_52669</name>
</gene>
<feature type="transmembrane region" description="Helical" evidence="1">
    <location>
        <begin position="52"/>
        <end position="75"/>
    </location>
</feature>
<dbReference type="AlphaFoldDB" id="X0VI28"/>
<dbReference type="EMBL" id="BARS01034055">
    <property type="protein sequence ID" value="GAG17920.1"/>
    <property type="molecule type" value="Genomic_DNA"/>
</dbReference>
<feature type="transmembrane region" description="Helical" evidence="1">
    <location>
        <begin position="17"/>
        <end position="40"/>
    </location>
</feature>
<dbReference type="InterPro" id="IPR020846">
    <property type="entry name" value="MFS_dom"/>
</dbReference>
<dbReference type="InterPro" id="IPR011701">
    <property type="entry name" value="MFS"/>
</dbReference>
<organism evidence="3">
    <name type="scientific">marine sediment metagenome</name>
    <dbReference type="NCBI Taxonomy" id="412755"/>
    <lineage>
        <taxon>unclassified sequences</taxon>
        <taxon>metagenomes</taxon>
        <taxon>ecological metagenomes</taxon>
    </lineage>
</organism>
<feature type="transmembrane region" description="Helical" evidence="1">
    <location>
        <begin position="120"/>
        <end position="138"/>
    </location>
</feature>
<feature type="non-terminal residue" evidence="3">
    <location>
        <position position="260"/>
    </location>
</feature>
<dbReference type="Gene3D" id="1.20.1250.20">
    <property type="entry name" value="MFS general substrate transporter like domains"/>
    <property type="match status" value="2"/>
</dbReference>
<keyword evidence="1" id="KW-1133">Transmembrane helix</keyword>
<dbReference type="SUPFAM" id="SSF103473">
    <property type="entry name" value="MFS general substrate transporter"/>
    <property type="match status" value="1"/>
</dbReference>
<dbReference type="Pfam" id="PF07690">
    <property type="entry name" value="MFS_1"/>
    <property type="match status" value="1"/>
</dbReference>
<dbReference type="PANTHER" id="PTHR43129">
    <property type="entry name" value="FOSMIDOMYCIN RESISTANCE PROTEIN"/>
    <property type="match status" value="1"/>
</dbReference>
<accession>X0VI28</accession>
<evidence type="ECO:0000313" key="3">
    <source>
        <dbReference type="EMBL" id="GAG17920.1"/>
    </source>
</evidence>
<feature type="transmembrane region" description="Helical" evidence="1">
    <location>
        <begin position="158"/>
        <end position="177"/>
    </location>
</feature>
<comment type="caution">
    <text evidence="3">The sequence shown here is derived from an EMBL/GenBank/DDBJ whole genome shotgun (WGS) entry which is preliminary data.</text>
</comment>
<feature type="domain" description="Major facilitator superfamily (MFS) profile" evidence="2">
    <location>
        <begin position="1"/>
        <end position="260"/>
    </location>
</feature>
<feature type="non-terminal residue" evidence="3">
    <location>
        <position position="1"/>
    </location>
</feature>